<accession>A0A3D7VJE1</accession>
<feature type="compositionally biased region" description="Acidic residues" evidence="1">
    <location>
        <begin position="188"/>
        <end position="206"/>
    </location>
</feature>
<dbReference type="EMBL" id="DAAIHR010000005">
    <property type="protein sequence ID" value="HAB8398200.1"/>
    <property type="molecule type" value="Genomic_DNA"/>
</dbReference>
<evidence type="ECO:0000313" key="4">
    <source>
        <dbReference type="EMBL" id="HAC3054952.1"/>
    </source>
</evidence>
<comment type="caution">
    <text evidence="3">The sequence shown here is derived from an EMBL/GenBank/DDBJ whole genome shotgun (WGS) entry which is preliminary data.</text>
</comment>
<sequence>MINCYAEVRNVQVKPNDTVEIKLVVGVDELSGQNEELMKLVGREVNTSLESNQISYREKVDPETREPVLKYMVHKDGTVAMYSQEKLDLELEELPKEERSSVINKSEIDEYILACDSGPMTIPGGIFEGKEVLQKLTEGEELVDLAKYYGTPLQEMQDTLDDYRKFVAPQAKAWQDWKSNSEQKADSEEQESENDDQATLEFETEE</sequence>
<evidence type="ECO:0000313" key="5">
    <source>
        <dbReference type="Proteomes" id="UP000489121"/>
    </source>
</evidence>
<dbReference type="EMBL" id="DAAKPP010000002">
    <property type="protein sequence ID" value="HAC3054952.1"/>
    <property type="molecule type" value="Genomic_DNA"/>
</dbReference>
<dbReference type="Proteomes" id="UP000840197">
    <property type="component" value="Unassembled WGS sequence"/>
</dbReference>
<proteinExistence type="predicted"/>
<name>A0A3D7VJE1_LISMN</name>
<reference evidence="3" key="3">
    <citation type="submission" date="2020-01" db="EMBL/GenBank/DDBJ databases">
        <authorList>
            <consortium name="NCBI Pathogen Detection Project"/>
        </authorList>
    </citation>
    <scope>NUCLEOTIDE SEQUENCE</scope>
    <source>
        <strain evidence="3">CFIAFB20130012</strain>
        <strain evidence="4">LiDS0115</strain>
    </source>
</reference>
<dbReference type="EMBL" id="AALGDA010000018">
    <property type="protein sequence ID" value="ECY9782833.1"/>
    <property type="molecule type" value="Genomic_DNA"/>
</dbReference>
<evidence type="ECO:0000313" key="3">
    <source>
        <dbReference type="EMBL" id="HAB8398200.1"/>
    </source>
</evidence>
<evidence type="ECO:0000256" key="1">
    <source>
        <dbReference type="SAM" id="MobiDB-lite"/>
    </source>
</evidence>
<evidence type="ECO:0000313" key="6">
    <source>
        <dbReference type="Proteomes" id="UP000840197"/>
    </source>
</evidence>
<evidence type="ECO:0000313" key="2">
    <source>
        <dbReference type="EMBL" id="ECY9782833.1"/>
    </source>
</evidence>
<evidence type="ECO:0000313" key="7">
    <source>
        <dbReference type="Proteomes" id="UP000841561"/>
    </source>
</evidence>
<dbReference type="RefSeq" id="WP_046811212.1">
    <property type="nucleotide sequence ID" value="NZ_CP011398.2"/>
</dbReference>
<reference evidence="6 7" key="1">
    <citation type="journal article" date="2018" name="Genome Biol.">
        <title>SKESA: strategic k-mer extension for scrupulous assemblies.</title>
        <authorList>
            <person name="Souvorov A."/>
            <person name="Agarwala R."/>
            <person name="Lipman D.J."/>
        </authorList>
    </citation>
    <scope>NUCLEOTIDE SEQUENCE [LARGE SCALE GENOMIC DNA]</scope>
    <source>
        <strain evidence="3 6">CFIAFB20130012</strain>
        <strain evidence="4 7">LiDS0115</strain>
    </source>
</reference>
<protein>
    <submittedName>
        <fullName evidence="3">Uncharacterized protein</fullName>
    </submittedName>
</protein>
<dbReference type="AlphaFoldDB" id="A0A3D7VJE1"/>
<organism evidence="3 6">
    <name type="scientific">Listeria monocytogenes</name>
    <dbReference type="NCBI Taxonomy" id="1639"/>
    <lineage>
        <taxon>Bacteria</taxon>
        <taxon>Bacillati</taxon>
        <taxon>Bacillota</taxon>
        <taxon>Bacilli</taxon>
        <taxon>Bacillales</taxon>
        <taxon>Listeriaceae</taxon>
        <taxon>Listeria</taxon>
    </lineage>
</organism>
<dbReference type="Proteomes" id="UP000489121">
    <property type="component" value="Unassembled WGS sequence"/>
</dbReference>
<reference evidence="2 5" key="2">
    <citation type="submission" date="2019-09" db="EMBL/GenBank/DDBJ databases">
        <authorList>
            <consortium name="PulseNet: The National Subtyping Network for Foodborne Disease Surveillance"/>
            <person name="Tarr C.L."/>
            <person name="Trees E."/>
            <person name="Katz L.S."/>
            <person name="Carleton-Romer H.A."/>
            <person name="Stroika S."/>
            <person name="Kucerova Z."/>
            <person name="Roache K.F."/>
            <person name="Sabol A.L."/>
            <person name="Besser J."/>
            <person name="Gerner-Smidt P."/>
        </authorList>
    </citation>
    <scope>NUCLEOTIDE SEQUENCE [LARGE SCALE GENOMIC DNA]</scope>
    <source>
        <strain evidence="2 5">PNUSAL005692</strain>
    </source>
</reference>
<dbReference type="Proteomes" id="UP000841561">
    <property type="component" value="Unassembled WGS sequence"/>
</dbReference>
<feature type="region of interest" description="Disordered" evidence="1">
    <location>
        <begin position="177"/>
        <end position="206"/>
    </location>
</feature>
<gene>
    <name evidence="2" type="ORF">F6515_07485</name>
    <name evidence="3" type="ORF">GYR60_06660</name>
    <name evidence="4" type="ORF">GZK27_05490</name>
</gene>